<keyword evidence="4" id="KW-0812">Transmembrane</keyword>
<dbReference type="Gene3D" id="3.30.560.10">
    <property type="entry name" value="Glucose Oxidase, domain 3"/>
    <property type="match status" value="1"/>
</dbReference>
<feature type="transmembrane region" description="Helical" evidence="4">
    <location>
        <begin position="12"/>
        <end position="31"/>
    </location>
</feature>
<dbReference type="AlphaFoldDB" id="E9G8E7"/>
<comment type="cofactor">
    <cofactor evidence="2">
        <name>FAD</name>
        <dbReference type="ChEBI" id="CHEBI:57692"/>
    </cofactor>
</comment>
<organism evidence="7 8">
    <name type="scientific">Daphnia pulex</name>
    <name type="common">Water flea</name>
    <dbReference type="NCBI Taxonomy" id="6669"/>
    <lineage>
        <taxon>Eukaryota</taxon>
        <taxon>Metazoa</taxon>
        <taxon>Ecdysozoa</taxon>
        <taxon>Arthropoda</taxon>
        <taxon>Crustacea</taxon>
        <taxon>Branchiopoda</taxon>
        <taxon>Diplostraca</taxon>
        <taxon>Cladocera</taxon>
        <taxon>Anomopoda</taxon>
        <taxon>Daphniidae</taxon>
        <taxon>Daphnia</taxon>
    </lineage>
</organism>
<dbReference type="Gene3D" id="3.50.50.60">
    <property type="entry name" value="FAD/NAD(P)-binding domain"/>
    <property type="match status" value="1"/>
</dbReference>
<keyword evidence="8" id="KW-1185">Reference proteome</keyword>
<sequence length="612" mass="67667">MPPPAAQIFGNLSVWASFPAFVLYYLFYSSFEFNDPEGRVTDTTTFLNEYDFIVIGAGSTGAVVANRLTEVDDWKVLLLEAGGDETIVSDVPGLAHHLQRTNIDWSYKTVPQSGACLAFNDNRCIWPRGKVLGGSSVLNYMVYARGNKNDYDQWALDNPGWSYDDVLPYFIKSEDNRNPYIAANKKYHGTGGYLTVQEPEYKTPLVTAFIQGGVEMGYENRDCNAEKQTGFMIPQATSRRGARCSTAKAFLRPIRKRPNLSISMRSLAHRIVIDPATKRATAARFEKGGKIYQVKAKKEIIVSAGTVNSPQLLMLSGIGHADHLGSFGIPLMADLPVGDNLQDHIALGGMVFRMDQPFGVTEARYYSIPVILNYTINAAGPLTSLGGTEGVAWIKTKYAPEGDWPDIQYHFVSATPASESGLFFRYNTGVRDDIWNAYYQPLVNTDMWQLIPTLLRPLSRGTIRLASNDPHAAPVIDPKYFTDDAGMDLKTLIEGTKFALALSKTEAFRQVGSKFYDKIFPGCENFTPWTDDYWGCFIRHYSTAIYHMAGTCKMGSDPATAVVDSKLKVHGIGGLRVADCSIMPNVVSGNTNVPAIMIGEKVSDMIKALWLI</sequence>
<dbReference type="eggNOG" id="KOG1238">
    <property type="taxonomic scope" value="Eukaryota"/>
</dbReference>
<evidence type="ECO:0000256" key="2">
    <source>
        <dbReference type="PIRSR" id="PIRSR000137-2"/>
    </source>
</evidence>
<dbReference type="InterPro" id="IPR012132">
    <property type="entry name" value="GMC_OxRdtase"/>
</dbReference>
<feature type="domain" description="Glucose-methanol-choline oxidoreductase N-terminal" evidence="5">
    <location>
        <begin position="129"/>
        <end position="152"/>
    </location>
</feature>
<dbReference type="SUPFAM" id="SSF51905">
    <property type="entry name" value="FAD/NAD(P)-binding domain"/>
    <property type="match status" value="1"/>
</dbReference>
<dbReference type="PANTHER" id="PTHR11552:SF227">
    <property type="entry name" value="GLUCOSE DEHYDROGENASE [FAD, QUINONE]-LIKE PROTEIN"/>
    <property type="match status" value="1"/>
</dbReference>
<reference evidence="7 8" key="1">
    <citation type="journal article" date="2011" name="Science">
        <title>The ecoresponsive genome of Daphnia pulex.</title>
        <authorList>
            <person name="Colbourne J.K."/>
            <person name="Pfrender M.E."/>
            <person name="Gilbert D."/>
            <person name="Thomas W.K."/>
            <person name="Tucker A."/>
            <person name="Oakley T.H."/>
            <person name="Tokishita S."/>
            <person name="Aerts A."/>
            <person name="Arnold G.J."/>
            <person name="Basu M.K."/>
            <person name="Bauer D.J."/>
            <person name="Caceres C.E."/>
            <person name="Carmel L."/>
            <person name="Casola C."/>
            <person name="Choi J.H."/>
            <person name="Detter J.C."/>
            <person name="Dong Q."/>
            <person name="Dusheyko S."/>
            <person name="Eads B.D."/>
            <person name="Frohlich T."/>
            <person name="Geiler-Samerotte K.A."/>
            <person name="Gerlach D."/>
            <person name="Hatcher P."/>
            <person name="Jogdeo S."/>
            <person name="Krijgsveld J."/>
            <person name="Kriventseva E.V."/>
            <person name="Kultz D."/>
            <person name="Laforsch C."/>
            <person name="Lindquist E."/>
            <person name="Lopez J."/>
            <person name="Manak J.R."/>
            <person name="Muller J."/>
            <person name="Pangilinan J."/>
            <person name="Patwardhan R.P."/>
            <person name="Pitluck S."/>
            <person name="Pritham E.J."/>
            <person name="Rechtsteiner A."/>
            <person name="Rho M."/>
            <person name="Rogozin I.B."/>
            <person name="Sakarya O."/>
            <person name="Salamov A."/>
            <person name="Schaack S."/>
            <person name="Shapiro H."/>
            <person name="Shiga Y."/>
            <person name="Skalitzky C."/>
            <person name="Smith Z."/>
            <person name="Souvorov A."/>
            <person name="Sung W."/>
            <person name="Tang Z."/>
            <person name="Tsuchiya D."/>
            <person name="Tu H."/>
            <person name="Vos H."/>
            <person name="Wang M."/>
            <person name="Wolf Y.I."/>
            <person name="Yamagata H."/>
            <person name="Yamada T."/>
            <person name="Ye Y."/>
            <person name="Shaw J.R."/>
            <person name="Andrews J."/>
            <person name="Crease T.J."/>
            <person name="Tang H."/>
            <person name="Lucas S.M."/>
            <person name="Robertson H.M."/>
            <person name="Bork P."/>
            <person name="Koonin E.V."/>
            <person name="Zdobnov E.M."/>
            <person name="Grigoriev I.V."/>
            <person name="Lynch M."/>
            <person name="Boore J.L."/>
        </authorList>
    </citation>
    <scope>NUCLEOTIDE SEQUENCE [LARGE SCALE GENOMIC DNA]</scope>
</reference>
<dbReference type="InterPro" id="IPR036188">
    <property type="entry name" value="FAD/NAD-bd_sf"/>
</dbReference>
<gene>
    <name evidence="7" type="ORF">DAPPUDRAFT_99820</name>
</gene>
<dbReference type="KEGG" id="dpx:DAPPUDRAFT_99820"/>
<dbReference type="Pfam" id="PF00732">
    <property type="entry name" value="GMC_oxred_N"/>
    <property type="match status" value="1"/>
</dbReference>
<dbReference type="STRING" id="6669.E9G8E7"/>
<dbReference type="PhylomeDB" id="E9G8E7"/>
<keyword evidence="4" id="KW-1133">Transmembrane helix</keyword>
<evidence type="ECO:0000313" key="8">
    <source>
        <dbReference type="Proteomes" id="UP000000305"/>
    </source>
</evidence>
<keyword evidence="3" id="KW-0285">Flavoprotein</keyword>
<feature type="binding site" evidence="2">
    <location>
        <begin position="139"/>
        <end position="142"/>
    </location>
    <ligand>
        <name>FAD</name>
        <dbReference type="ChEBI" id="CHEBI:57692"/>
    </ligand>
</feature>
<dbReference type="GO" id="GO:0016614">
    <property type="term" value="F:oxidoreductase activity, acting on CH-OH group of donors"/>
    <property type="evidence" value="ECO:0007669"/>
    <property type="project" value="InterPro"/>
</dbReference>
<evidence type="ECO:0000259" key="5">
    <source>
        <dbReference type="PROSITE" id="PS00623"/>
    </source>
</evidence>
<dbReference type="InParanoid" id="E9G8E7"/>
<dbReference type="GO" id="GO:0016491">
    <property type="term" value="F:oxidoreductase activity"/>
    <property type="evidence" value="ECO:0000318"/>
    <property type="project" value="GO_Central"/>
</dbReference>
<dbReference type="InterPro" id="IPR007867">
    <property type="entry name" value="GMC_OxRtase_C"/>
</dbReference>
<dbReference type="SUPFAM" id="SSF54373">
    <property type="entry name" value="FAD-linked reductases, C-terminal domain"/>
    <property type="match status" value="1"/>
</dbReference>
<dbReference type="OrthoDB" id="269227at2759"/>
<evidence type="ECO:0000313" key="7">
    <source>
        <dbReference type="EMBL" id="EFX83961.1"/>
    </source>
</evidence>
<dbReference type="PROSITE" id="PS00623">
    <property type="entry name" value="GMC_OXRED_1"/>
    <property type="match status" value="1"/>
</dbReference>
<accession>E9G8E7</accession>
<evidence type="ECO:0000256" key="4">
    <source>
        <dbReference type="SAM" id="Phobius"/>
    </source>
</evidence>
<dbReference type="GO" id="GO:0050660">
    <property type="term" value="F:flavin adenine dinucleotide binding"/>
    <property type="evidence" value="ECO:0007669"/>
    <property type="project" value="InterPro"/>
</dbReference>
<dbReference type="PROSITE" id="PS00624">
    <property type="entry name" value="GMC_OXRED_2"/>
    <property type="match status" value="1"/>
</dbReference>
<dbReference type="EMBL" id="GL732535">
    <property type="protein sequence ID" value="EFX83961.1"/>
    <property type="molecule type" value="Genomic_DNA"/>
</dbReference>
<dbReference type="OMA" id="SAMNFLC"/>
<feature type="binding site" evidence="2">
    <location>
        <position position="131"/>
    </location>
    <ligand>
        <name>FAD</name>
        <dbReference type="ChEBI" id="CHEBI:57692"/>
    </ligand>
</feature>
<dbReference type="Pfam" id="PF05199">
    <property type="entry name" value="GMC_oxred_C"/>
    <property type="match status" value="1"/>
</dbReference>
<keyword evidence="4" id="KW-0472">Membrane</keyword>
<dbReference type="Proteomes" id="UP000000305">
    <property type="component" value="Unassembled WGS sequence"/>
</dbReference>
<dbReference type="PIRSF" id="PIRSF000137">
    <property type="entry name" value="Alcohol_oxidase"/>
    <property type="match status" value="1"/>
</dbReference>
<protein>
    <recommendedName>
        <fullName evidence="5 6">Glucose-methanol-choline oxidoreductase N-terminal domain-containing protein</fullName>
    </recommendedName>
</protein>
<comment type="similarity">
    <text evidence="1 3">Belongs to the GMC oxidoreductase family.</text>
</comment>
<evidence type="ECO:0000256" key="3">
    <source>
        <dbReference type="RuleBase" id="RU003968"/>
    </source>
</evidence>
<name>E9G8E7_DAPPU</name>
<dbReference type="InterPro" id="IPR000172">
    <property type="entry name" value="GMC_OxRdtase_N"/>
</dbReference>
<feature type="domain" description="Glucose-methanol-choline oxidoreductase N-terminal" evidence="6">
    <location>
        <begin position="305"/>
        <end position="319"/>
    </location>
</feature>
<evidence type="ECO:0000256" key="1">
    <source>
        <dbReference type="ARBA" id="ARBA00010790"/>
    </source>
</evidence>
<keyword evidence="2 3" id="KW-0274">FAD</keyword>
<dbReference type="HOGENOM" id="CLU_002865_7_0_1"/>
<dbReference type="PANTHER" id="PTHR11552">
    <property type="entry name" value="GLUCOSE-METHANOL-CHOLINE GMC OXIDOREDUCTASE"/>
    <property type="match status" value="1"/>
</dbReference>
<proteinExistence type="inferred from homology"/>
<evidence type="ECO:0000259" key="6">
    <source>
        <dbReference type="PROSITE" id="PS00624"/>
    </source>
</evidence>